<keyword evidence="1" id="KW-1185">Reference proteome</keyword>
<dbReference type="AlphaFoldDB" id="A0A1I8GB87"/>
<reference evidence="2" key="1">
    <citation type="submission" date="2016-11" db="UniProtKB">
        <authorList>
            <consortium name="WormBaseParasite"/>
        </authorList>
    </citation>
    <scope>IDENTIFICATION</scope>
</reference>
<proteinExistence type="predicted"/>
<dbReference type="WBParaSite" id="maker-uti_cns_0001292-snap-gene-0.12-mRNA-1">
    <property type="protein sequence ID" value="maker-uti_cns_0001292-snap-gene-0.12-mRNA-1"/>
    <property type="gene ID" value="maker-uti_cns_0001292-snap-gene-0.12"/>
</dbReference>
<sequence>TLSNPIHDATLHQRDTVCRAQIEACAISTCAAILKRAASELASSYESRLAERLLPGDLPAMLCGLSSERVQRVLQLHLARDDWDSTPVRWQAANPGADSCLQLSIGKDWKTLTAEETLMSIDMAGSSKQILKDLTSRLEAAETAVLSLVNDRLQHSRQLQKLLAKSSPDAVRLWQDAQLCAAAAEALSSVAKFGPLRLAADGEGLGESRLGRRYRVDGLYAGLAEQDQPVVATVTCLWDCGDVAGAGGGSDVDEAAIARWRSGLGGLLNHLLLTGDVSRGNLAVTRLLTFNDKAQLCALHAPLGRPLADVLGGPDPLTDVSACEIVDGLCGAFAQLTESLPSSTWSLDRSKLSVCECGSKVPTRKLLLFDLLHEPAINFKAMIGKPKRSMLKHQDGSGSQSQQHHLILLDLSLLVLLSPGNPAECRQLLNLDDLKLRRSRINNLAKVDTSKQA</sequence>
<accession>A0A1I8GB87</accession>
<evidence type="ECO:0000313" key="1">
    <source>
        <dbReference type="Proteomes" id="UP000095280"/>
    </source>
</evidence>
<organism evidence="1 2">
    <name type="scientific">Macrostomum lignano</name>
    <dbReference type="NCBI Taxonomy" id="282301"/>
    <lineage>
        <taxon>Eukaryota</taxon>
        <taxon>Metazoa</taxon>
        <taxon>Spiralia</taxon>
        <taxon>Lophotrochozoa</taxon>
        <taxon>Platyhelminthes</taxon>
        <taxon>Rhabditophora</taxon>
        <taxon>Macrostomorpha</taxon>
        <taxon>Macrostomida</taxon>
        <taxon>Macrostomidae</taxon>
        <taxon>Macrostomum</taxon>
    </lineage>
</organism>
<evidence type="ECO:0000313" key="2">
    <source>
        <dbReference type="WBParaSite" id="maker-uti_cns_0001292-snap-gene-0.12-mRNA-1"/>
    </source>
</evidence>
<name>A0A1I8GB87_9PLAT</name>
<protein>
    <submittedName>
        <fullName evidence="2">PI3K/PI4K domain-containing protein</fullName>
    </submittedName>
</protein>
<dbReference type="Proteomes" id="UP000095280">
    <property type="component" value="Unplaced"/>
</dbReference>